<feature type="domain" description="EF-hand" evidence="15">
    <location>
        <begin position="2911"/>
        <end position="2946"/>
    </location>
</feature>
<protein>
    <recommendedName>
        <fullName evidence="15">EF-hand domain-containing protein</fullName>
    </recommendedName>
</protein>
<gene>
    <name evidence="16" type="ORF">QYM36_006872</name>
</gene>
<evidence type="ECO:0000313" key="17">
    <source>
        <dbReference type="Proteomes" id="UP001187531"/>
    </source>
</evidence>
<dbReference type="GO" id="GO:0008374">
    <property type="term" value="F:O-acyltransferase activity"/>
    <property type="evidence" value="ECO:0007669"/>
    <property type="project" value="InterPro"/>
</dbReference>
<keyword evidence="4" id="KW-0444">Lipid biosynthesis</keyword>
<dbReference type="InterPro" id="IPR045252">
    <property type="entry name" value="LPCAT1-like"/>
</dbReference>
<evidence type="ECO:0000256" key="4">
    <source>
        <dbReference type="ARBA" id="ARBA00022516"/>
    </source>
</evidence>
<dbReference type="SUPFAM" id="SSF69593">
    <property type="entry name" value="Glycerol-3-phosphate (1)-acyltransferase"/>
    <property type="match status" value="6"/>
</dbReference>
<keyword evidence="8" id="KW-0443">Lipid metabolism</keyword>
<feature type="domain" description="EF-hand" evidence="15">
    <location>
        <begin position="476"/>
        <end position="511"/>
    </location>
</feature>
<feature type="signal peptide" evidence="14">
    <location>
        <begin position="1"/>
        <end position="23"/>
    </location>
</feature>
<evidence type="ECO:0000256" key="10">
    <source>
        <dbReference type="ARBA" id="ARBA00023209"/>
    </source>
</evidence>
<dbReference type="GO" id="GO:0005509">
    <property type="term" value="F:calcium ion binding"/>
    <property type="evidence" value="ECO:0007669"/>
    <property type="project" value="InterPro"/>
</dbReference>
<feature type="chain" id="PRO_5041698262" description="EF-hand domain-containing protein" evidence="14">
    <location>
        <begin position="24"/>
        <end position="2979"/>
    </location>
</feature>
<dbReference type="SMART" id="SM00054">
    <property type="entry name" value="EFh"/>
    <property type="match status" value="6"/>
</dbReference>
<evidence type="ECO:0000256" key="12">
    <source>
        <dbReference type="ARBA" id="ARBA00023315"/>
    </source>
</evidence>
<feature type="domain" description="EF-hand" evidence="15">
    <location>
        <begin position="991"/>
        <end position="1026"/>
    </location>
</feature>
<evidence type="ECO:0000313" key="16">
    <source>
        <dbReference type="EMBL" id="KAK2716522.1"/>
    </source>
</evidence>
<keyword evidence="17" id="KW-1185">Reference proteome</keyword>
<dbReference type="PROSITE" id="PS50222">
    <property type="entry name" value="EF_HAND_2"/>
    <property type="match status" value="6"/>
</dbReference>
<comment type="similarity">
    <text evidence="3">Belongs to the 1-acyl-sn-glycerol-3-phosphate acyltransferase family.</text>
</comment>
<dbReference type="Pfam" id="PF01553">
    <property type="entry name" value="Acyltransferase"/>
    <property type="match status" value="6"/>
</dbReference>
<comment type="pathway">
    <text evidence="2">Lipid metabolism; phospholipid metabolism.</text>
</comment>
<dbReference type="GO" id="GO:0008654">
    <property type="term" value="P:phospholipid biosynthetic process"/>
    <property type="evidence" value="ECO:0007669"/>
    <property type="project" value="UniProtKB-KW"/>
</dbReference>
<keyword evidence="9" id="KW-0472">Membrane</keyword>
<evidence type="ECO:0000256" key="11">
    <source>
        <dbReference type="ARBA" id="ARBA00023264"/>
    </source>
</evidence>
<feature type="domain" description="EF-hand" evidence="15">
    <location>
        <begin position="1506"/>
        <end position="1541"/>
    </location>
</feature>
<evidence type="ECO:0000256" key="14">
    <source>
        <dbReference type="SAM" id="SignalP"/>
    </source>
</evidence>
<dbReference type="PROSITE" id="PS51257">
    <property type="entry name" value="PROKAR_LIPOPROTEIN"/>
    <property type="match status" value="1"/>
</dbReference>
<dbReference type="InterPro" id="IPR011992">
    <property type="entry name" value="EF-hand-dom_pair"/>
</dbReference>
<keyword evidence="7" id="KW-1133">Transmembrane helix</keyword>
<evidence type="ECO:0000259" key="15">
    <source>
        <dbReference type="PROSITE" id="PS50222"/>
    </source>
</evidence>
<evidence type="ECO:0000256" key="6">
    <source>
        <dbReference type="ARBA" id="ARBA00022692"/>
    </source>
</evidence>
<evidence type="ECO:0000256" key="5">
    <source>
        <dbReference type="ARBA" id="ARBA00022679"/>
    </source>
</evidence>
<dbReference type="EMBL" id="JAVRJZ010000011">
    <property type="protein sequence ID" value="KAK2716522.1"/>
    <property type="molecule type" value="Genomic_DNA"/>
</dbReference>
<proteinExistence type="inferred from homology"/>
<evidence type="ECO:0000256" key="9">
    <source>
        <dbReference type="ARBA" id="ARBA00023136"/>
    </source>
</evidence>
<dbReference type="GO" id="GO:0005783">
    <property type="term" value="C:endoplasmic reticulum"/>
    <property type="evidence" value="ECO:0007669"/>
    <property type="project" value="TreeGrafter"/>
</dbReference>
<organism evidence="16 17">
    <name type="scientific">Artemia franciscana</name>
    <name type="common">Brine shrimp</name>
    <name type="synonym">Artemia sanfranciscana</name>
    <dbReference type="NCBI Taxonomy" id="6661"/>
    <lineage>
        <taxon>Eukaryota</taxon>
        <taxon>Metazoa</taxon>
        <taxon>Ecdysozoa</taxon>
        <taxon>Arthropoda</taxon>
        <taxon>Crustacea</taxon>
        <taxon>Branchiopoda</taxon>
        <taxon>Anostraca</taxon>
        <taxon>Artemiidae</taxon>
        <taxon>Artemia</taxon>
    </lineage>
</organism>
<keyword evidence="14" id="KW-0732">Signal</keyword>
<feature type="domain" description="EF-hand" evidence="15">
    <location>
        <begin position="1881"/>
        <end position="1916"/>
    </location>
</feature>
<name>A0AA88I781_ARTSF</name>
<sequence>MFIFKTIVIGIPVSVAGISACWAIKKYMEHKTADCSIEVAEVQSSEPNKESEPNPNVVEIEKNKDHSYTRKEEPEEEKCWKNLGPVCKSAASICKTEKSFLKTAASCSITVNESKCDEDQVKLQINPFTHSINFSIYDKMKMTISSIVLLPLRVIGVATCLVTSYSIASIGLLGISEEELKSKPMQGWRRTLRAIVSKIMVGLFYCSGFRVRVKGRQATAREAPILALAPHSSVYDSLLVFFLGSPSIVAKEEVKKLPFFGKLVNFTQPIYVDREDPNSRSKTIEEMVRRATSEDPWQQTLIFPEGTCSNGKSLITFKPGAFYPGVAVQPVCIRYPNRLDTVTWTWDGPEAWKTVLYTMTQFVTYAEIEFLPPYVPSDEEKREPKMFAFNVRSKMAKCLEIPIVEYSFEDCQLMMKAAKLELPSESGLIGVANLRSKYGFDRKDLETDLESFAKIADKKEGVIGLRDLASYLKICGNNPCLMQIFKAYDQDYKGFITFKEFIVGRRSASLPCHQRTNFGSCLSASGAFSVAGISACWAIKKYMEHKTAECSIEVAEVQSSEPNKESEPNPTVVKIEKNKDHSYTRKEEPEEEKCWKNLGPVCKSAASICKTEKSFLKTAASCSITVNESKCDVDQVKLQINPFKHSINFSIYDKMKMTISSIILLPLRVIGVATCLVTSYSIASIGLLGISEEELKSKPMQGWRRTLRAIVSKIMVGLFYCSGFRLRVKGRQVTAREAPILALAPHSSVYDSLLVFFLGSPSIVAKEEVKKLPFFGKLVNFTQPIYVDREDPNSRSKTIEAMVRRATSEDPWQQTLIFPEGTCSNGKSLITFKPGAFYPGVAVQPVCIRYPNRLDTVTWTWDGPEAWKTVLYTMTQFVTYAEIEFLPPYVPSDEEKREPKMFASNVRSEMAKCLEVPIVEYSFEDCQLMMKATKLELPSELGLIGVANLRSKYGFDRKDLETDLESFAKIADKKEGVIGLRDLASYLKICGNNPCLMQIFKAYDQDYKGFITFKEFIVGRRSASLPCHQRTNFGSCLSASGAFSVAGISACWAIKKYMEHKTADCSIEVAEVQSSEPNKESEPNPNVVEIEKNKDHSYTRKEEPEEEKCWKNLGPVCKSAASICKTEKSFLKTAASCSITVNESKCDVDQVKLQINPFKHSINFSIYDKMKMTISSIILLPLRVIGVATCLVTSYSIASIGLLGISEEELKSKPMQGWRRTLRAIVSKIMVGLFYCSGFRLRVKGRQMTAREAPILALAPHSSVYDSLLVFFLGSPSIVAKEEVKKLPFFGKLVNFTQPIYVDRQDPNSRSKTIEEMVRRATSEDPWQQTLIFPEGTCSNGKSLITFKPGAFYPGVAVQPVCIRYPNRLDTVTWTWDGPEAWKTVLYTMTQFVTYAEIEFLPPYVPSDEEKREPKMFASNVRSEMAKCLEVPIVEYSFEDCQLMMKATKLELPSESGLIGVANLRSKYGFDRKDLETDLESFAKIADKKEGVIGLRDLASYLKICGNNPCLMQIFKAYDQDYKGFITFKEFIVGRSINFSIYDKMKMTNSSIILLPLRVIGVATCLVTSYSIASIGLLGISEEELKSKPMQGWRRTLRAIVSKIMVGLFYCSGFRLRVKGRQMTAREAPILALAPHSSVYDSLLVFFLGSPSIVAKEEVKKLPFFGKLVNFTQPIYVDREDPNSRSKTIEEMVRRATSEDPWQQTLIFPEGTCSNGKSLITFKPGAFYPGVAVQPVCIRYPNRLDTVTWTWDGPEAWKTVLYTMTQFVTYAEIEFLPPYVPSDEEKREPKMFASNVRSEMAKCLEVPIVEYSFEDCQLMMKATKLELPSESGLIGVANLRSKYGFDRKDLETDLESFAKIADKKEGVIGLRDLASYLKICGNNPCLMQIFKAYDQDYKGFITFKEFIVGRRSASLPCHQRTNFGSCLSASGAFSVAGISACWAIKKYMEHKTAECSIEVAEVQSSEPNKESEPNPTVVKIEKNKDHSYTRKEEPEEEKCWKNLGPVCKSAASICKTEKSFLKTAASCSITVNESKCDVDQVKLQINPFKHSINFSIYDKMKMTISSIILLPLRVIGVATCLVTSYSIASIGLLGISEEELKSKPMQGWRRTLRAIVSKIMVGLFYCSGFRLRVKGRQMTAREAPILALAPHSSVYDSLLVFFLGSPSIVAKEEVKKLPFFGKLVNFTQPIYVDREDPNSRSKTIEEMVRRATSEDPWQQTLIFPEGTCSNGKSLITFKPGAFYPGVAVQPVCIRYPNRLDTVTWTWDGPEAWKTVLYTMTQFVTYAEIEFLPPYVPSDEEKREPKMFASNVRSEMAKCLEVPIVEYSFEDCQLMMKATKLELPSESGLIGVANLRSKYGFDRKDLETDLESFAKIADKKEGVIGLRDLASYLKICGNNPCLMQIFKAYDQDYKGFITFKEFIVGRRSASLPCHQRTNFGSCLSASGAFSVAGISACWAIKKYMEHKTAECSIEVAEVQSSEPNKESEPNPTVVKIEKNKDHSYTRKEEPEEEKCWKNLGPVCKSAASICKTEKSFLKTAASCSITVNESKCDVDQVKLQINPFKHSINFSIYDKMKMTISSIILLPLRVIGVATCLVTSYSIASIGLLGISEEELKSKPMQGWRRTLRAIVSKIMVGLFYCSGFRLRVKGRQMTAREAPILALAPHSSVYDSLLVFFLGSPSIVAKEEVKKLPFFGKLVNFTQPIYVDREDPNSRSKTIEEMVRRATSEDPWQQTLIFPEGTCSNGKSLITFKPGAFYPGVAVQPVCIRYPNRLDTVTWTWDGPEAWKTVLYTMTQFVTYAEIEFLPPYVPSDEEKREPKMFASNVRSEIAKCLEVPIVEYSFEDCQLMMKATKLELPSESGLIGVANLRSKYGFDRKDLETDLEIFAKIADKKDGVIRLQDLASYLKIRGNNPCLMQIFKAYDQDSKGFITFKEFIVALTTETWWEFQSSMAQILQTSALDMVSNIGFNTFWEYFLVV</sequence>
<dbReference type="InterPro" id="IPR002048">
    <property type="entry name" value="EF_hand_dom"/>
</dbReference>
<keyword evidence="10" id="KW-0594">Phospholipid biosynthesis</keyword>
<dbReference type="SMART" id="SM00563">
    <property type="entry name" value="PlsC"/>
    <property type="match status" value="6"/>
</dbReference>
<evidence type="ECO:0000256" key="13">
    <source>
        <dbReference type="ARBA" id="ARBA00025707"/>
    </source>
</evidence>
<dbReference type="CDD" id="cd07991">
    <property type="entry name" value="LPLAT_LPCAT1-like"/>
    <property type="match status" value="6"/>
</dbReference>
<dbReference type="GO" id="GO:0016020">
    <property type="term" value="C:membrane"/>
    <property type="evidence" value="ECO:0007669"/>
    <property type="project" value="UniProtKB-SubCell"/>
</dbReference>
<keyword evidence="12" id="KW-0012">Acyltransferase</keyword>
<evidence type="ECO:0000256" key="7">
    <source>
        <dbReference type="ARBA" id="ARBA00022989"/>
    </source>
</evidence>
<evidence type="ECO:0000256" key="8">
    <source>
        <dbReference type="ARBA" id="ARBA00023098"/>
    </source>
</evidence>
<dbReference type="Gene3D" id="1.10.238.10">
    <property type="entry name" value="EF-hand"/>
    <property type="match status" value="6"/>
</dbReference>
<dbReference type="GO" id="GO:0042171">
    <property type="term" value="F:lysophosphatidic acid acyltransferase activity"/>
    <property type="evidence" value="ECO:0007669"/>
    <property type="project" value="TreeGrafter"/>
</dbReference>
<accession>A0AA88I781</accession>
<evidence type="ECO:0000256" key="1">
    <source>
        <dbReference type="ARBA" id="ARBA00004370"/>
    </source>
</evidence>
<reference evidence="16" key="1">
    <citation type="submission" date="2023-07" db="EMBL/GenBank/DDBJ databases">
        <title>Chromosome-level genome assembly of Artemia franciscana.</title>
        <authorList>
            <person name="Jo E."/>
        </authorList>
    </citation>
    <scope>NUCLEOTIDE SEQUENCE</scope>
    <source>
        <tissue evidence="16">Whole body</tissue>
    </source>
</reference>
<feature type="domain" description="EF-hand" evidence="15">
    <location>
        <begin position="2396"/>
        <end position="2431"/>
    </location>
</feature>
<evidence type="ECO:0000256" key="2">
    <source>
        <dbReference type="ARBA" id="ARBA00005074"/>
    </source>
</evidence>
<dbReference type="InterPro" id="IPR002123">
    <property type="entry name" value="Plipid/glycerol_acylTrfase"/>
</dbReference>
<comment type="pathway">
    <text evidence="13">Phospholipid metabolism.</text>
</comment>
<keyword evidence="6" id="KW-0812">Transmembrane</keyword>
<dbReference type="Proteomes" id="UP001187531">
    <property type="component" value="Unassembled WGS sequence"/>
</dbReference>
<comment type="caution">
    <text evidence="16">The sequence shown here is derived from an EMBL/GenBank/DDBJ whole genome shotgun (WGS) entry which is preliminary data.</text>
</comment>
<comment type="subcellular location">
    <subcellularLocation>
        <location evidence="1">Membrane</location>
    </subcellularLocation>
</comment>
<keyword evidence="5" id="KW-0808">Transferase</keyword>
<dbReference type="SUPFAM" id="SSF47473">
    <property type="entry name" value="EF-hand"/>
    <property type="match status" value="3"/>
</dbReference>
<dbReference type="PANTHER" id="PTHR23063">
    <property type="entry name" value="PHOSPHOLIPID ACYLTRANSFERASE"/>
    <property type="match status" value="1"/>
</dbReference>
<keyword evidence="11" id="KW-1208">Phospholipid metabolism</keyword>
<dbReference type="PANTHER" id="PTHR23063:SF52">
    <property type="entry name" value="LYSOPHOSPHATIDYLCHOLINE ACYLTRANSFERASE"/>
    <property type="match status" value="1"/>
</dbReference>
<evidence type="ECO:0000256" key="3">
    <source>
        <dbReference type="ARBA" id="ARBA00008655"/>
    </source>
</evidence>